<dbReference type="AlphaFoldDB" id="A0AAX1ND47"/>
<organism evidence="1 2">
    <name type="scientific">Flammeovirga yaeyamensis</name>
    <dbReference type="NCBI Taxonomy" id="367791"/>
    <lineage>
        <taxon>Bacteria</taxon>
        <taxon>Pseudomonadati</taxon>
        <taxon>Bacteroidota</taxon>
        <taxon>Cytophagia</taxon>
        <taxon>Cytophagales</taxon>
        <taxon>Flammeovirgaceae</taxon>
        <taxon>Flammeovirga</taxon>
    </lineage>
</organism>
<proteinExistence type="predicted"/>
<reference evidence="1 2" key="1">
    <citation type="submission" date="2021-05" db="EMBL/GenBank/DDBJ databases">
        <title>Comparative genomic studies on the polysaccharide-degrading batcterial strains of the Flammeovirga genus.</title>
        <authorList>
            <person name="Zewei F."/>
            <person name="Zheng Z."/>
            <person name="Yu L."/>
            <person name="Ruyue G."/>
            <person name="Yanhong M."/>
            <person name="Yuanyuan C."/>
            <person name="Jingyan G."/>
            <person name="Wenjun H."/>
        </authorList>
    </citation>
    <scope>NUCLEOTIDE SEQUENCE [LARGE SCALE GENOMIC DNA]</scope>
    <source>
        <strain evidence="1 2">NBRC:100898</strain>
    </source>
</reference>
<evidence type="ECO:0000313" key="2">
    <source>
        <dbReference type="Proteomes" id="UP000678679"/>
    </source>
</evidence>
<dbReference type="EMBL" id="CP076133">
    <property type="protein sequence ID" value="QWG05474.1"/>
    <property type="molecule type" value="Genomic_DNA"/>
</dbReference>
<dbReference type="RefSeq" id="WP_169661875.1">
    <property type="nucleotide sequence ID" value="NZ_CP076133.1"/>
</dbReference>
<dbReference type="KEGG" id="fya:KMW28_23940"/>
<keyword evidence="2" id="KW-1185">Reference proteome</keyword>
<evidence type="ECO:0000313" key="1">
    <source>
        <dbReference type="EMBL" id="QWG05474.1"/>
    </source>
</evidence>
<protein>
    <submittedName>
        <fullName evidence="1">Uncharacterized protein</fullName>
    </submittedName>
</protein>
<name>A0AAX1ND47_9BACT</name>
<dbReference type="Proteomes" id="UP000678679">
    <property type="component" value="Chromosome 2"/>
</dbReference>
<sequence>MKWIKNIEDFTEHIFSTKERAAKRHLNSKNAEKPREVFERTCQLIADELKDIGFTYYPSQHKLKLESADKKYILFINFSSNRDNVAGQYVELSAVFYIESKDLKKYSKNHPLLNYWNETMIGRDIGSLVKGGEGNIIWNLADKNDFENAVLIIPQTTKENLISVFEDFQDSEIIAKEIERDNFELNNPMTTVQYLLMLNKQSIAEKYLSTFLTRKPEKILEDYKKAVEQFKNEGIPSEFIHGMGYGYEVALLETEYELKIKVPNIN</sequence>
<gene>
    <name evidence="1" type="ORF">KMW28_23940</name>
</gene>
<accession>A0AAX1ND47</accession>